<evidence type="ECO:0000313" key="13">
    <source>
        <dbReference type="EMBL" id="KRK38354.1"/>
    </source>
</evidence>
<dbReference type="GO" id="GO:0046872">
    <property type="term" value="F:metal ion binding"/>
    <property type="evidence" value="ECO:0007669"/>
    <property type="project" value="UniProtKB-KW"/>
</dbReference>
<evidence type="ECO:0000256" key="11">
    <source>
        <dbReference type="ARBA" id="ARBA00049399"/>
    </source>
</evidence>
<comment type="caution">
    <text evidence="13">The sequence shown here is derived from an EMBL/GenBank/DDBJ whole genome shotgun (WGS) entry which is preliminary data.</text>
</comment>
<dbReference type="Gene3D" id="1.10.600.10">
    <property type="entry name" value="Farnesyl Diphosphate Synthase"/>
    <property type="match status" value="1"/>
</dbReference>
<dbReference type="RefSeq" id="WP_056946326.1">
    <property type="nucleotide sequence ID" value="NZ_AZCV01000001.1"/>
</dbReference>
<sequence length="299" mass="32904">MTSRSFSEFIVEYSLTIDDFLKQALVARVTDENLRTVLTYSVLAPGKRLRPLLFLATLVELGCEITNEHVKVAGGIEIIHTYSLIHDDLPAMDNDDYRRGQLTSHKKFGEANAILAGDALLTMGINWLLVADLNSAEVVQSARVLTDAIGPNGMVGGQFIDIRSTNSDVDEETIEQLEYKKTAELIIAAVKMGTIFGQANEQQAQQLVKFATDFGQAFQIYDDLVDVTETATEAGKATEKDAAAGKNNYVTRFGIAGARKDLNQLVEQMRQDLSDFDGGVLLGFTNIFKKVLENDQKKS</sequence>
<dbReference type="CDD" id="cd00685">
    <property type="entry name" value="Trans_IPPS_HT"/>
    <property type="match status" value="1"/>
</dbReference>
<evidence type="ECO:0000256" key="9">
    <source>
        <dbReference type="ARBA" id="ARBA00032380"/>
    </source>
</evidence>
<keyword evidence="8" id="KW-0414">Isoprene biosynthesis</keyword>
<dbReference type="SFLD" id="SFLDS00005">
    <property type="entry name" value="Isoprenoid_Synthase_Type_I"/>
    <property type="match status" value="1"/>
</dbReference>
<dbReference type="AlphaFoldDB" id="A0A0R1H484"/>
<evidence type="ECO:0000256" key="1">
    <source>
        <dbReference type="ARBA" id="ARBA00001946"/>
    </source>
</evidence>
<evidence type="ECO:0000256" key="2">
    <source>
        <dbReference type="ARBA" id="ARBA00006706"/>
    </source>
</evidence>
<keyword evidence="7" id="KW-0460">Magnesium</keyword>
<evidence type="ECO:0000256" key="6">
    <source>
        <dbReference type="ARBA" id="ARBA00022723"/>
    </source>
</evidence>
<dbReference type="Pfam" id="PF00348">
    <property type="entry name" value="polyprenyl_synt"/>
    <property type="match status" value="1"/>
</dbReference>
<accession>A0A0R1H484</accession>
<dbReference type="FunFam" id="1.10.600.10:FF:000001">
    <property type="entry name" value="Geranylgeranyl diphosphate synthase"/>
    <property type="match status" value="1"/>
</dbReference>
<protein>
    <recommendedName>
        <fullName evidence="4">Farnesyl diphosphate synthase</fullName>
        <ecNumber evidence="3">2.5.1.10</ecNumber>
    </recommendedName>
    <alternativeName>
        <fullName evidence="10">(2E,6E)-farnesyl diphosphate synthase</fullName>
    </alternativeName>
    <alternativeName>
        <fullName evidence="9">Geranyltranstransferase</fullName>
    </alternativeName>
</protein>
<evidence type="ECO:0000256" key="8">
    <source>
        <dbReference type="ARBA" id="ARBA00023229"/>
    </source>
</evidence>
<dbReference type="GO" id="GO:0016114">
    <property type="term" value="P:terpenoid biosynthetic process"/>
    <property type="evidence" value="ECO:0007669"/>
    <property type="project" value="UniProtKB-ARBA"/>
</dbReference>
<dbReference type="PROSITE" id="PS00444">
    <property type="entry name" value="POLYPRENYL_SYNTHASE_2"/>
    <property type="match status" value="1"/>
</dbReference>
<dbReference type="Proteomes" id="UP000050909">
    <property type="component" value="Unassembled WGS sequence"/>
</dbReference>
<dbReference type="EMBL" id="AZCV01000001">
    <property type="protein sequence ID" value="KRK38354.1"/>
    <property type="molecule type" value="Genomic_DNA"/>
</dbReference>
<evidence type="ECO:0000256" key="4">
    <source>
        <dbReference type="ARBA" id="ARBA00015100"/>
    </source>
</evidence>
<dbReference type="EC" id="2.5.1.10" evidence="3"/>
<organism evidence="13 14">
    <name type="scientific">Amylolactobacillus amylotrophicus DSM 20534</name>
    <dbReference type="NCBI Taxonomy" id="1423722"/>
    <lineage>
        <taxon>Bacteria</taxon>
        <taxon>Bacillati</taxon>
        <taxon>Bacillota</taxon>
        <taxon>Bacilli</taxon>
        <taxon>Lactobacillales</taxon>
        <taxon>Lactobacillaceae</taxon>
        <taxon>Amylolactobacillus</taxon>
    </lineage>
</organism>
<dbReference type="InterPro" id="IPR033749">
    <property type="entry name" value="Polyprenyl_synt_CS"/>
</dbReference>
<comment type="catalytic activity">
    <reaction evidence="11">
        <text>isopentenyl diphosphate + (2E)-geranyl diphosphate = (2E,6E)-farnesyl diphosphate + diphosphate</text>
        <dbReference type="Rhea" id="RHEA:19361"/>
        <dbReference type="ChEBI" id="CHEBI:33019"/>
        <dbReference type="ChEBI" id="CHEBI:58057"/>
        <dbReference type="ChEBI" id="CHEBI:128769"/>
        <dbReference type="ChEBI" id="CHEBI:175763"/>
        <dbReference type="EC" id="2.5.1.10"/>
    </reaction>
</comment>
<name>A0A0R1H484_9LACO</name>
<evidence type="ECO:0000256" key="3">
    <source>
        <dbReference type="ARBA" id="ARBA00012439"/>
    </source>
</evidence>
<dbReference type="InterPro" id="IPR000092">
    <property type="entry name" value="Polyprenyl_synt"/>
</dbReference>
<dbReference type="InterPro" id="IPR008949">
    <property type="entry name" value="Isoprenoid_synthase_dom_sf"/>
</dbReference>
<dbReference type="SUPFAM" id="SSF48576">
    <property type="entry name" value="Terpenoid synthases"/>
    <property type="match status" value="1"/>
</dbReference>
<comment type="cofactor">
    <cofactor evidence="1">
        <name>Mg(2+)</name>
        <dbReference type="ChEBI" id="CHEBI:18420"/>
    </cofactor>
</comment>
<reference evidence="13 14" key="1">
    <citation type="journal article" date="2015" name="Genome Announc.">
        <title>Expanding the biotechnology potential of lactobacilli through comparative genomics of 213 strains and associated genera.</title>
        <authorList>
            <person name="Sun Z."/>
            <person name="Harris H.M."/>
            <person name="McCann A."/>
            <person name="Guo C."/>
            <person name="Argimon S."/>
            <person name="Zhang W."/>
            <person name="Yang X."/>
            <person name="Jeffery I.B."/>
            <person name="Cooney J.C."/>
            <person name="Kagawa T.F."/>
            <person name="Liu W."/>
            <person name="Song Y."/>
            <person name="Salvetti E."/>
            <person name="Wrobel A."/>
            <person name="Rasinkangas P."/>
            <person name="Parkhill J."/>
            <person name="Rea M.C."/>
            <person name="O'Sullivan O."/>
            <person name="Ritari J."/>
            <person name="Douillard F.P."/>
            <person name="Paul Ross R."/>
            <person name="Yang R."/>
            <person name="Briner A.E."/>
            <person name="Felis G.E."/>
            <person name="de Vos W.M."/>
            <person name="Barrangou R."/>
            <person name="Klaenhammer T.R."/>
            <person name="Caufield P.W."/>
            <person name="Cui Y."/>
            <person name="Zhang H."/>
            <person name="O'Toole P.W."/>
        </authorList>
    </citation>
    <scope>NUCLEOTIDE SEQUENCE [LARGE SCALE GENOMIC DNA]</scope>
    <source>
        <strain evidence="13 14">DSM 20534</strain>
    </source>
</reference>
<evidence type="ECO:0000256" key="10">
    <source>
        <dbReference type="ARBA" id="ARBA00032873"/>
    </source>
</evidence>
<dbReference type="GO" id="GO:0004337">
    <property type="term" value="F:(2E,6E)-farnesyl diphosphate synthase activity"/>
    <property type="evidence" value="ECO:0007669"/>
    <property type="project" value="UniProtKB-EC"/>
</dbReference>
<evidence type="ECO:0000256" key="12">
    <source>
        <dbReference type="RuleBase" id="RU004466"/>
    </source>
</evidence>
<dbReference type="PROSITE" id="PS00723">
    <property type="entry name" value="POLYPRENYL_SYNTHASE_1"/>
    <property type="match status" value="1"/>
</dbReference>
<evidence type="ECO:0000256" key="7">
    <source>
        <dbReference type="ARBA" id="ARBA00022842"/>
    </source>
</evidence>
<proteinExistence type="inferred from homology"/>
<dbReference type="SFLD" id="SFLDG01017">
    <property type="entry name" value="Polyprenyl_Transferase_Like"/>
    <property type="match status" value="1"/>
</dbReference>
<gene>
    <name evidence="13" type="ORF">FC62_GL000036</name>
</gene>
<comment type="similarity">
    <text evidence="2 12">Belongs to the FPP/GGPP synthase family.</text>
</comment>
<keyword evidence="6" id="KW-0479">Metal-binding</keyword>
<dbReference type="PANTHER" id="PTHR43281:SF1">
    <property type="entry name" value="FARNESYL DIPHOSPHATE SYNTHASE"/>
    <property type="match status" value="1"/>
</dbReference>
<evidence type="ECO:0000256" key="5">
    <source>
        <dbReference type="ARBA" id="ARBA00022679"/>
    </source>
</evidence>
<dbReference type="PATRIC" id="fig|1423722.3.peg.36"/>
<keyword evidence="5 12" id="KW-0808">Transferase</keyword>
<keyword evidence="14" id="KW-1185">Reference proteome</keyword>
<dbReference type="PANTHER" id="PTHR43281">
    <property type="entry name" value="FARNESYL DIPHOSPHATE SYNTHASE"/>
    <property type="match status" value="1"/>
</dbReference>
<evidence type="ECO:0000313" key="14">
    <source>
        <dbReference type="Proteomes" id="UP000050909"/>
    </source>
</evidence>